<evidence type="ECO:0000256" key="3">
    <source>
        <dbReference type="ARBA" id="ARBA00022989"/>
    </source>
</evidence>
<evidence type="ECO:0000313" key="8">
    <source>
        <dbReference type="EMBL" id="PHH63667.1"/>
    </source>
</evidence>
<comment type="caution">
    <text evidence="8">The sequence shown here is derived from an EMBL/GenBank/DDBJ whole genome shotgun (WGS) entry which is preliminary data.</text>
</comment>
<gene>
    <name evidence="8" type="ORF">CDD81_5648</name>
</gene>
<evidence type="ECO:0000256" key="1">
    <source>
        <dbReference type="ARBA" id="ARBA00004141"/>
    </source>
</evidence>
<evidence type="ECO:0000256" key="4">
    <source>
        <dbReference type="ARBA" id="ARBA00023136"/>
    </source>
</evidence>
<evidence type="ECO:0000259" key="7">
    <source>
        <dbReference type="PROSITE" id="PS51751"/>
    </source>
</evidence>
<dbReference type="Pfam" id="PF05241">
    <property type="entry name" value="EBP"/>
    <property type="match status" value="1"/>
</dbReference>
<accession>A0A2C5Y4N7</accession>
<dbReference type="OrthoDB" id="433124at2759"/>
<feature type="transmembrane region" description="Helical" evidence="6">
    <location>
        <begin position="79"/>
        <end position="100"/>
    </location>
</feature>
<dbReference type="InterPro" id="IPR033118">
    <property type="entry name" value="EXPERA"/>
</dbReference>
<dbReference type="Proteomes" id="UP000226192">
    <property type="component" value="Unassembled WGS sequence"/>
</dbReference>
<proteinExistence type="predicted"/>
<organism evidence="8 9">
    <name type="scientific">Ophiocordyceps australis</name>
    <dbReference type="NCBI Taxonomy" id="1399860"/>
    <lineage>
        <taxon>Eukaryota</taxon>
        <taxon>Fungi</taxon>
        <taxon>Dikarya</taxon>
        <taxon>Ascomycota</taxon>
        <taxon>Pezizomycotina</taxon>
        <taxon>Sordariomycetes</taxon>
        <taxon>Hypocreomycetidae</taxon>
        <taxon>Hypocreales</taxon>
        <taxon>Ophiocordycipitaceae</taxon>
        <taxon>Ophiocordyceps</taxon>
    </lineage>
</organism>
<dbReference type="EMBL" id="NJET01000045">
    <property type="protein sequence ID" value="PHH63667.1"/>
    <property type="molecule type" value="Genomic_DNA"/>
</dbReference>
<evidence type="ECO:0000256" key="2">
    <source>
        <dbReference type="ARBA" id="ARBA00022692"/>
    </source>
</evidence>
<feature type="transmembrane region" description="Helical" evidence="6">
    <location>
        <begin position="12"/>
        <end position="32"/>
    </location>
</feature>
<dbReference type="AlphaFoldDB" id="A0A2C5Y4N7"/>
<keyword evidence="2 5" id="KW-0812">Transmembrane</keyword>
<keyword evidence="4 5" id="KW-0472">Membrane</keyword>
<dbReference type="PANTHER" id="PTHR31204">
    <property type="entry name" value="SIGMA INTRACELLULAR RECEPTOR 2"/>
    <property type="match status" value="1"/>
</dbReference>
<dbReference type="PROSITE" id="PS51751">
    <property type="entry name" value="EXPERA"/>
    <property type="match status" value="1"/>
</dbReference>
<reference evidence="8 9" key="1">
    <citation type="submission" date="2017-06" db="EMBL/GenBank/DDBJ databases">
        <title>Ant-infecting Ophiocordyceps genomes reveal a high diversity of potential behavioral manipulation genes and a possible major role for enterotoxins.</title>
        <authorList>
            <person name="De Bekker C."/>
            <person name="Evans H.C."/>
            <person name="Brachmann A."/>
            <person name="Hughes D.P."/>
        </authorList>
    </citation>
    <scope>NUCLEOTIDE SEQUENCE [LARGE SCALE GENOMIC DNA]</scope>
    <source>
        <strain evidence="8 9">Map64</strain>
    </source>
</reference>
<evidence type="ECO:0000256" key="5">
    <source>
        <dbReference type="PROSITE-ProRule" id="PRU01087"/>
    </source>
</evidence>
<keyword evidence="3 5" id="KW-1133">Transmembrane helix</keyword>
<dbReference type="PANTHER" id="PTHR31204:SF1">
    <property type="entry name" value="SIGMA INTRACELLULAR RECEPTOR 2"/>
    <property type="match status" value="1"/>
</dbReference>
<keyword evidence="9" id="KW-1185">Reference proteome</keyword>
<feature type="transmembrane region" description="Helical" evidence="6">
    <location>
        <begin position="112"/>
        <end position="137"/>
    </location>
</feature>
<sequence>MAPQKPLRDWLYLAMTAAQISGSLFLDLVPFYPRPLWHPPWSALHFLVTLRSAYTNFTKDPYFPPLSSPSIPAYPAAQAWFLAFLYIKAFVNLPLCLYLSRRLGTSKTSGPVEIASLVLACISAMGATTCCVDLWHMGPNKLSPSKKPLLIYGVYMPFAIIPAMMAVDMSLRLLARVQRVQEKSKRQ</sequence>
<protein>
    <recommendedName>
        <fullName evidence="7">EXPERA domain-containing protein</fullName>
    </recommendedName>
</protein>
<feature type="domain" description="EXPERA" evidence="7">
    <location>
        <begin position="8"/>
        <end position="166"/>
    </location>
</feature>
<evidence type="ECO:0000256" key="6">
    <source>
        <dbReference type="SAM" id="Phobius"/>
    </source>
</evidence>
<name>A0A2C5Y4N7_9HYPO</name>
<feature type="transmembrane region" description="Helical" evidence="6">
    <location>
        <begin position="149"/>
        <end position="175"/>
    </location>
</feature>
<dbReference type="InterPro" id="IPR051987">
    <property type="entry name" value="Sigma-2_receptor-like"/>
</dbReference>
<dbReference type="GO" id="GO:0005783">
    <property type="term" value="C:endoplasmic reticulum"/>
    <property type="evidence" value="ECO:0007669"/>
    <property type="project" value="TreeGrafter"/>
</dbReference>
<comment type="subcellular location">
    <subcellularLocation>
        <location evidence="1">Membrane</location>
        <topology evidence="1">Multi-pass membrane protein</topology>
    </subcellularLocation>
</comment>
<dbReference type="GO" id="GO:0016020">
    <property type="term" value="C:membrane"/>
    <property type="evidence" value="ECO:0007669"/>
    <property type="project" value="UniProtKB-SubCell"/>
</dbReference>
<evidence type="ECO:0000313" key="9">
    <source>
        <dbReference type="Proteomes" id="UP000226192"/>
    </source>
</evidence>
<dbReference type="STRING" id="1399860.A0A2C5Y4N7"/>